<dbReference type="RefSeq" id="WP_381538236.1">
    <property type="nucleotide sequence ID" value="NZ_JBHUGI010000032.1"/>
</dbReference>
<gene>
    <name evidence="3" type="ORF">ACFSFY_11725</name>
</gene>
<dbReference type="EMBL" id="JBHUGI010000032">
    <property type="protein sequence ID" value="MFD1928700.1"/>
    <property type="molecule type" value="Genomic_DNA"/>
</dbReference>
<keyword evidence="3" id="KW-0282">Flagellum</keyword>
<keyword evidence="4" id="KW-1185">Reference proteome</keyword>
<keyword evidence="3" id="KW-0966">Cell projection</keyword>
<evidence type="ECO:0000313" key="4">
    <source>
        <dbReference type="Proteomes" id="UP001597218"/>
    </source>
</evidence>
<evidence type="ECO:0000313" key="3">
    <source>
        <dbReference type="EMBL" id="MFD1928700.1"/>
    </source>
</evidence>
<proteinExistence type="predicted"/>
<organism evidence="3 4">
    <name type="scientific">Sporosarcina siberiensis</name>
    <dbReference type="NCBI Taxonomy" id="1365606"/>
    <lineage>
        <taxon>Bacteria</taxon>
        <taxon>Bacillati</taxon>
        <taxon>Bacillota</taxon>
        <taxon>Bacilli</taxon>
        <taxon>Bacillales</taxon>
        <taxon>Caryophanaceae</taxon>
        <taxon>Sporosarcina</taxon>
    </lineage>
</organism>
<feature type="domain" description="Flagellar hook-length control protein-like C-terminal" evidence="2">
    <location>
        <begin position="289"/>
        <end position="363"/>
    </location>
</feature>
<keyword evidence="3" id="KW-0969">Cilium</keyword>
<dbReference type="InterPro" id="IPR038610">
    <property type="entry name" value="FliK-like_C_sf"/>
</dbReference>
<dbReference type="Proteomes" id="UP001597218">
    <property type="component" value="Unassembled WGS sequence"/>
</dbReference>
<dbReference type="Pfam" id="PF02120">
    <property type="entry name" value="Flg_hook"/>
    <property type="match status" value="1"/>
</dbReference>
<comment type="caution">
    <text evidence="3">The sequence shown here is derived from an EMBL/GenBank/DDBJ whole genome shotgun (WGS) entry which is preliminary data.</text>
</comment>
<sequence length="407" mass="45293">MKKINITMSQTVTGTSNRAQTNGMQSGNLKDNSSFGSVFSRVMSGLPVAPKVAQETTESSTDSELLAILNAKTLEELTTALNATSEGLEDNEKIDDLLKMIDFESLEVNPQSLMDSIIPLLDAIDALTPQFFNNLLASLEGNGEMPKDQAIELLAFLKTIEVSALKTDLYVKQEQQVFNLQSMLTTVANEFETNLNVKSLAKIELAQLPQQVVRFVVQSDVNQDSNNNDSNPKETTKDTQLQSMGAASSHMSIFKSDLSATEVENRNNARNETLMKELQNILKRSNFGQAGGTNRLLVKLNPEHLGQVRIELIQINGIMTARILASTALGKEMLDSQLHQLKASFQQQNLQVDRIDVSQTLQDTTRNGRDQAFNQHFKQDQETAEQQQSQNPEDEMTFQEYMIELEA</sequence>
<reference evidence="4" key="1">
    <citation type="journal article" date="2019" name="Int. J. Syst. Evol. Microbiol.">
        <title>The Global Catalogue of Microorganisms (GCM) 10K type strain sequencing project: providing services to taxonomists for standard genome sequencing and annotation.</title>
        <authorList>
            <consortium name="The Broad Institute Genomics Platform"/>
            <consortium name="The Broad Institute Genome Sequencing Center for Infectious Disease"/>
            <person name="Wu L."/>
            <person name="Ma J."/>
        </authorList>
    </citation>
    <scope>NUCLEOTIDE SEQUENCE [LARGE SCALE GENOMIC DNA]</scope>
    <source>
        <strain evidence="4">CGMCC 4.7177</strain>
    </source>
</reference>
<dbReference type="InterPro" id="IPR021136">
    <property type="entry name" value="Flagellar_hook_control-like_C"/>
</dbReference>
<feature type="compositionally biased region" description="Low complexity" evidence="1">
    <location>
        <begin position="221"/>
        <end position="230"/>
    </location>
</feature>
<dbReference type="Gene3D" id="3.30.750.140">
    <property type="match status" value="1"/>
</dbReference>
<evidence type="ECO:0000259" key="2">
    <source>
        <dbReference type="Pfam" id="PF02120"/>
    </source>
</evidence>
<protein>
    <submittedName>
        <fullName evidence="3">Flagellar hook-length control protein FliK</fullName>
    </submittedName>
</protein>
<name>A0ABW4SGX1_9BACL</name>
<dbReference type="CDD" id="cd17470">
    <property type="entry name" value="T3SS_Flik_C"/>
    <property type="match status" value="1"/>
</dbReference>
<evidence type="ECO:0000256" key="1">
    <source>
        <dbReference type="SAM" id="MobiDB-lite"/>
    </source>
</evidence>
<accession>A0ABW4SGX1</accession>
<feature type="region of interest" description="Disordered" evidence="1">
    <location>
        <begin position="221"/>
        <end position="242"/>
    </location>
</feature>